<evidence type="ECO:0000313" key="2">
    <source>
        <dbReference type="EMBL" id="MBB5291269.1"/>
    </source>
</evidence>
<organism evidence="2 3">
    <name type="scientific">Brevundimonas basaltis</name>
    <dbReference type="NCBI Taxonomy" id="472166"/>
    <lineage>
        <taxon>Bacteria</taxon>
        <taxon>Pseudomonadati</taxon>
        <taxon>Pseudomonadota</taxon>
        <taxon>Alphaproteobacteria</taxon>
        <taxon>Caulobacterales</taxon>
        <taxon>Caulobacteraceae</taxon>
        <taxon>Brevundimonas</taxon>
    </lineage>
</organism>
<reference evidence="2 3" key="1">
    <citation type="submission" date="2020-08" db="EMBL/GenBank/DDBJ databases">
        <title>Genomic Encyclopedia of Type Strains, Phase IV (KMG-IV): sequencing the most valuable type-strain genomes for metagenomic binning, comparative biology and taxonomic classification.</title>
        <authorList>
            <person name="Goeker M."/>
        </authorList>
    </citation>
    <scope>NUCLEOTIDE SEQUENCE [LARGE SCALE GENOMIC DNA]</scope>
    <source>
        <strain evidence="2 3">DSM 25335</strain>
    </source>
</reference>
<dbReference type="RefSeq" id="WP_183252454.1">
    <property type="nucleotide sequence ID" value="NZ_BAAAFF010000004.1"/>
</dbReference>
<name>A0A7W8MG51_9CAUL</name>
<sequence length="257" mass="27338">MKIDNIKTHMTWTIVILAALLIGSLSVSWSTLDEIPTIVSIALGLSSLAVAFIAIVQSLSGNSTLLSSLSKIESASQQAFTATKSVEAAALSLASKVSLFDELPQSVDAIGKKIDQFTLSASDASVSNSAPEKPEANADQAGRGLNLVEMYNDGTNGTAIAMYMAAVGHQKNRSFDPFEAMESKYISGMINGYLIALKSSGAIKADFVDGKFHVRDMPMDDRDIIIKTAEGDENEFIKKLVGAANKHFAESAVETPQ</sequence>
<dbReference type="Proteomes" id="UP000566663">
    <property type="component" value="Unassembled WGS sequence"/>
</dbReference>
<keyword evidence="1" id="KW-0472">Membrane</keyword>
<feature type="transmembrane region" description="Helical" evidence="1">
    <location>
        <begin position="12"/>
        <end position="32"/>
    </location>
</feature>
<comment type="caution">
    <text evidence="2">The sequence shown here is derived from an EMBL/GenBank/DDBJ whole genome shotgun (WGS) entry which is preliminary data.</text>
</comment>
<evidence type="ECO:0000256" key="1">
    <source>
        <dbReference type="SAM" id="Phobius"/>
    </source>
</evidence>
<accession>A0A7W8MG51</accession>
<feature type="transmembrane region" description="Helical" evidence="1">
    <location>
        <begin position="38"/>
        <end position="56"/>
    </location>
</feature>
<dbReference type="AlphaFoldDB" id="A0A7W8MG51"/>
<dbReference type="EMBL" id="JACHFZ010000001">
    <property type="protein sequence ID" value="MBB5291269.1"/>
    <property type="molecule type" value="Genomic_DNA"/>
</dbReference>
<evidence type="ECO:0000313" key="3">
    <source>
        <dbReference type="Proteomes" id="UP000566663"/>
    </source>
</evidence>
<gene>
    <name evidence="2" type="ORF">HNQ67_000765</name>
</gene>
<keyword evidence="1" id="KW-1133">Transmembrane helix</keyword>
<keyword evidence="3" id="KW-1185">Reference proteome</keyword>
<protein>
    <submittedName>
        <fullName evidence="2">Uncharacterized protein</fullName>
    </submittedName>
</protein>
<keyword evidence="1" id="KW-0812">Transmembrane</keyword>
<proteinExistence type="predicted"/>